<feature type="region of interest" description="Disordered" evidence="1">
    <location>
        <begin position="1"/>
        <end position="78"/>
    </location>
</feature>
<evidence type="ECO:0000313" key="2">
    <source>
        <dbReference type="EMBL" id="NVI50558.1"/>
    </source>
</evidence>
<comment type="caution">
    <text evidence="2">The sequence shown here is derived from an EMBL/GenBank/DDBJ whole genome shotgun (WGS) entry which is preliminary data.</text>
</comment>
<proteinExistence type="predicted"/>
<dbReference type="AlphaFoldDB" id="A0A973WAG1"/>
<dbReference type="EMBL" id="JAAOLE020000002">
    <property type="protein sequence ID" value="NVI50558.1"/>
    <property type="molecule type" value="Genomic_DNA"/>
</dbReference>
<gene>
    <name evidence="2" type="ORF">HAP48_048965</name>
</gene>
<sequence length="94" mass="10270">MPIKDDVGVPEETAKNTNCDHRNLDRGKNPITAHRTSDNSSSLLVEARTRKVSTLLSRQESRDPQSEPAGRERDLLGKADDLCKARTAAALEGS</sequence>
<name>A0A973WAG1_9BRAD</name>
<organism evidence="2">
    <name type="scientific">Bradyrhizobium septentrionale</name>
    <dbReference type="NCBI Taxonomy" id="1404411"/>
    <lineage>
        <taxon>Bacteria</taxon>
        <taxon>Pseudomonadati</taxon>
        <taxon>Pseudomonadota</taxon>
        <taxon>Alphaproteobacteria</taxon>
        <taxon>Hyphomicrobiales</taxon>
        <taxon>Nitrobacteraceae</taxon>
        <taxon>Bradyrhizobium</taxon>
    </lineage>
</organism>
<feature type="compositionally biased region" description="Basic and acidic residues" evidence="1">
    <location>
        <begin position="59"/>
        <end position="78"/>
    </location>
</feature>
<protein>
    <submittedName>
        <fullName evidence="2">Uncharacterized protein</fullName>
    </submittedName>
</protein>
<evidence type="ECO:0000256" key="1">
    <source>
        <dbReference type="SAM" id="MobiDB-lite"/>
    </source>
</evidence>
<dbReference type="RefSeq" id="WP_156928855.1">
    <property type="nucleotide sequence ID" value="NZ_CP088284.1"/>
</dbReference>
<reference evidence="2" key="1">
    <citation type="submission" date="2020-06" db="EMBL/GenBank/DDBJ databases">
        <title>Whole Genome Sequence of Bradyrhizobium sp. Strain 1S1.</title>
        <authorList>
            <person name="Bromfield E.S.P."/>
            <person name="Cloutier S."/>
        </authorList>
    </citation>
    <scope>NUCLEOTIDE SEQUENCE [LARGE SCALE GENOMIC DNA]</scope>
    <source>
        <strain evidence="2">1S1</strain>
    </source>
</reference>
<feature type="compositionally biased region" description="Basic and acidic residues" evidence="1">
    <location>
        <begin position="1"/>
        <end position="28"/>
    </location>
</feature>
<accession>A0A973WAG1</accession>